<evidence type="ECO:0008006" key="4">
    <source>
        <dbReference type="Google" id="ProtNLM"/>
    </source>
</evidence>
<dbReference type="EMBL" id="JYPD01000025">
    <property type="protein sequence ID" value="KXK08431.1"/>
    <property type="molecule type" value="Genomic_DNA"/>
</dbReference>
<dbReference type="Proteomes" id="UP000070449">
    <property type="component" value="Unassembled WGS sequence"/>
</dbReference>
<organism evidence="2 3">
    <name type="scientific">candidate division WS6 bacterium OLB21</name>
    <dbReference type="NCBI Taxonomy" id="1617427"/>
    <lineage>
        <taxon>Bacteria</taxon>
        <taxon>Candidatus Dojkabacteria</taxon>
    </lineage>
</organism>
<accession>A0A136KG76</accession>
<keyword evidence="1" id="KW-0472">Membrane</keyword>
<evidence type="ECO:0000313" key="2">
    <source>
        <dbReference type="EMBL" id="KXK08431.1"/>
    </source>
</evidence>
<name>A0A136KG76_9BACT</name>
<evidence type="ECO:0000256" key="1">
    <source>
        <dbReference type="SAM" id="Phobius"/>
    </source>
</evidence>
<gene>
    <name evidence="2" type="ORF">UZ20_WS6002000960</name>
</gene>
<protein>
    <recommendedName>
        <fullName evidence="4">DUF4145 domain-containing protein</fullName>
    </recommendedName>
</protein>
<sequence>MRDYEVLVLVASLVCVFGLFIIGTFVSAGSRKQSWRYDLYKRLKKAKLKKVNSKPEAIAVLIEAHALFDRLLVGIGAEGSTLGERLSNMRRYFTKEDYQELREANRLRNIVVHEPETVVYAKQIKHAKSVFLNIAVKYLKHQ</sequence>
<keyword evidence="1" id="KW-0812">Transmembrane</keyword>
<comment type="caution">
    <text evidence="2">The sequence shown here is derived from an EMBL/GenBank/DDBJ whole genome shotgun (WGS) entry which is preliminary data.</text>
</comment>
<dbReference type="STRING" id="1617427.UZ20_WS6002000960"/>
<reference evidence="2 3" key="1">
    <citation type="submission" date="2015-02" db="EMBL/GenBank/DDBJ databases">
        <title>Improved understanding of the partial-nitritation anammox process through 23 genomes representing the majority of the microbial community.</title>
        <authorList>
            <person name="Speth D.R."/>
            <person name="In T Zandt M."/>
            <person name="Guerrero Cruz S."/>
            <person name="Jetten M.S."/>
            <person name="Dutilh B.E."/>
        </authorList>
    </citation>
    <scope>NUCLEOTIDE SEQUENCE [LARGE SCALE GENOMIC DNA]</scope>
    <source>
        <strain evidence="2">OLB21</strain>
    </source>
</reference>
<proteinExistence type="predicted"/>
<feature type="transmembrane region" description="Helical" evidence="1">
    <location>
        <begin position="6"/>
        <end position="26"/>
    </location>
</feature>
<keyword evidence="1" id="KW-1133">Transmembrane helix</keyword>
<evidence type="ECO:0000313" key="3">
    <source>
        <dbReference type="Proteomes" id="UP000070449"/>
    </source>
</evidence>
<dbReference type="AlphaFoldDB" id="A0A136KG76"/>